<feature type="chain" id="PRO_5023905206" evidence="3">
    <location>
        <begin position="28"/>
        <end position="174"/>
    </location>
</feature>
<gene>
    <name evidence="4" type="ORF">FVE85_2031</name>
</gene>
<proteinExistence type="predicted"/>
<keyword evidence="5" id="KW-1185">Reference proteome</keyword>
<evidence type="ECO:0000256" key="3">
    <source>
        <dbReference type="SAM" id="SignalP"/>
    </source>
</evidence>
<dbReference type="AlphaFoldDB" id="A0A5J4YX09"/>
<protein>
    <submittedName>
        <fullName evidence="4">Uncharacterized protein</fullName>
    </submittedName>
</protein>
<dbReference type="EMBL" id="VRMN01000003">
    <property type="protein sequence ID" value="KAA8495876.1"/>
    <property type="molecule type" value="Genomic_DNA"/>
</dbReference>
<feature type="transmembrane region" description="Helical" evidence="2">
    <location>
        <begin position="109"/>
        <end position="130"/>
    </location>
</feature>
<comment type="caution">
    <text evidence="4">The sequence shown here is derived from an EMBL/GenBank/DDBJ whole genome shotgun (WGS) entry which is preliminary data.</text>
</comment>
<evidence type="ECO:0000256" key="1">
    <source>
        <dbReference type="SAM" id="MobiDB-lite"/>
    </source>
</evidence>
<evidence type="ECO:0000256" key="2">
    <source>
        <dbReference type="SAM" id="Phobius"/>
    </source>
</evidence>
<feature type="region of interest" description="Disordered" evidence="1">
    <location>
        <begin position="150"/>
        <end position="174"/>
    </location>
</feature>
<feature type="compositionally biased region" description="Polar residues" evidence="1">
    <location>
        <begin position="150"/>
        <end position="160"/>
    </location>
</feature>
<evidence type="ECO:0000313" key="4">
    <source>
        <dbReference type="EMBL" id="KAA8495876.1"/>
    </source>
</evidence>
<sequence length="174" mass="18918">MKRWRALEVVEFVVLACFVLLEAGLHAAGWGSTWTCGGTVSDARGSFAEGGVAESVHFIKRSLGFLLVMGVVPMFTALCVNLQTIEYASMTFAFARLAILFVFRNVPDFAFALDAVCVPLAWLINAALLLERYIALRVIEHKVAAPQQRNVASSSRQSYNGRVPRSPGAAHSEG</sequence>
<organism evidence="4 5">
    <name type="scientific">Porphyridium purpureum</name>
    <name type="common">Red alga</name>
    <name type="synonym">Porphyridium cruentum</name>
    <dbReference type="NCBI Taxonomy" id="35688"/>
    <lineage>
        <taxon>Eukaryota</taxon>
        <taxon>Rhodophyta</taxon>
        <taxon>Bangiophyceae</taxon>
        <taxon>Porphyridiales</taxon>
        <taxon>Porphyridiaceae</taxon>
        <taxon>Porphyridium</taxon>
    </lineage>
</organism>
<keyword evidence="2" id="KW-0812">Transmembrane</keyword>
<keyword evidence="3" id="KW-0732">Signal</keyword>
<name>A0A5J4YX09_PORPP</name>
<reference evidence="5" key="1">
    <citation type="journal article" date="2019" name="Nat. Commun.">
        <title>Expansion of phycobilisome linker gene families in mesophilic red algae.</title>
        <authorList>
            <person name="Lee J."/>
            <person name="Kim D."/>
            <person name="Bhattacharya D."/>
            <person name="Yoon H.S."/>
        </authorList>
    </citation>
    <scope>NUCLEOTIDE SEQUENCE [LARGE SCALE GENOMIC DNA]</scope>
    <source>
        <strain evidence="5">CCMP 1328</strain>
    </source>
</reference>
<keyword evidence="2" id="KW-0472">Membrane</keyword>
<keyword evidence="2" id="KW-1133">Transmembrane helix</keyword>
<feature type="transmembrane region" description="Helical" evidence="2">
    <location>
        <begin position="62"/>
        <end position="80"/>
    </location>
</feature>
<feature type="signal peptide" evidence="3">
    <location>
        <begin position="1"/>
        <end position="27"/>
    </location>
</feature>
<accession>A0A5J4YX09</accession>
<dbReference type="Proteomes" id="UP000324585">
    <property type="component" value="Unassembled WGS sequence"/>
</dbReference>
<evidence type="ECO:0000313" key="5">
    <source>
        <dbReference type="Proteomes" id="UP000324585"/>
    </source>
</evidence>